<keyword evidence="3" id="KW-1185">Reference proteome</keyword>
<evidence type="ECO:0000313" key="3">
    <source>
        <dbReference type="Proteomes" id="UP001597383"/>
    </source>
</evidence>
<accession>A0ABW4VXR8</accession>
<organism evidence="2 3">
    <name type="scientific">Ornithinibacillus salinisoli</name>
    <dbReference type="NCBI Taxonomy" id="1848459"/>
    <lineage>
        <taxon>Bacteria</taxon>
        <taxon>Bacillati</taxon>
        <taxon>Bacillota</taxon>
        <taxon>Bacilli</taxon>
        <taxon>Bacillales</taxon>
        <taxon>Bacillaceae</taxon>
        <taxon>Ornithinibacillus</taxon>
    </lineage>
</organism>
<comment type="caution">
    <text evidence="2">The sequence shown here is derived from an EMBL/GenBank/DDBJ whole genome shotgun (WGS) entry which is preliminary data.</text>
</comment>
<evidence type="ECO:0000313" key="2">
    <source>
        <dbReference type="EMBL" id="MFD2043881.1"/>
    </source>
</evidence>
<evidence type="ECO:0000259" key="1">
    <source>
        <dbReference type="Pfam" id="PF13761"/>
    </source>
</evidence>
<sequence>MSIYRQVLGENYNKLHPMLQRRYAFENATPFMAKGVMKNVYSGPRWLYPLFILGTKWDVLFPEYGQNIPFQIKNTPLKSRGDEEQVLWEREFIFGKKKRYFNALMSLDEKRNVIKDYFGEPPVFYSDLALIVTEYGGLIIESKKQRIVLGKLEIPLPKLLQGKAIIKEEFDEEKGIYFISVTVNNPLIGRLFGYEGEFVQHDIS</sequence>
<reference evidence="3" key="1">
    <citation type="journal article" date="2019" name="Int. J. Syst. Evol. Microbiol.">
        <title>The Global Catalogue of Microorganisms (GCM) 10K type strain sequencing project: providing services to taxonomists for standard genome sequencing and annotation.</title>
        <authorList>
            <consortium name="The Broad Institute Genomics Platform"/>
            <consortium name="The Broad Institute Genome Sequencing Center for Infectious Disease"/>
            <person name="Wu L."/>
            <person name="Ma J."/>
        </authorList>
    </citation>
    <scope>NUCLEOTIDE SEQUENCE [LARGE SCALE GENOMIC DNA]</scope>
    <source>
        <strain evidence="3">R28</strain>
    </source>
</reference>
<dbReference type="Pfam" id="PF13761">
    <property type="entry name" value="DUF4166"/>
    <property type="match status" value="1"/>
</dbReference>
<dbReference type="Proteomes" id="UP001597383">
    <property type="component" value="Unassembled WGS sequence"/>
</dbReference>
<feature type="domain" description="DUF4166" evidence="1">
    <location>
        <begin position="15"/>
        <end position="198"/>
    </location>
</feature>
<proteinExistence type="predicted"/>
<protein>
    <submittedName>
        <fullName evidence="2">DUF4166 domain-containing protein</fullName>
    </submittedName>
</protein>
<dbReference type="RefSeq" id="WP_377555453.1">
    <property type="nucleotide sequence ID" value="NZ_JBHUHQ010000013.1"/>
</dbReference>
<name>A0ABW4VXR8_9BACI</name>
<dbReference type="InterPro" id="IPR025311">
    <property type="entry name" value="DUF4166"/>
</dbReference>
<gene>
    <name evidence="2" type="ORF">ACFSJF_06385</name>
</gene>
<dbReference type="EMBL" id="JBHUHQ010000013">
    <property type="protein sequence ID" value="MFD2043881.1"/>
    <property type="molecule type" value="Genomic_DNA"/>
</dbReference>